<gene>
    <name evidence="3" type="ORF">Dsin_016388</name>
</gene>
<dbReference type="Proteomes" id="UP001281410">
    <property type="component" value="Unassembled WGS sequence"/>
</dbReference>
<dbReference type="Pfam" id="PF14291">
    <property type="entry name" value="DUF4371"/>
    <property type="match status" value="1"/>
</dbReference>
<evidence type="ECO:0000313" key="4">
    <source>
        <dbReference type="Proteomes" id="UP001281410"/>
    </source>
</evidence>
<feature type="compositionally biased region" description="Polar residues" evidence="1">
    <location>
        <begin position="47"/>
        <end position="58"/>
    </location>
</feature>
<dbReference type="InterPro" id="IPR006580">
    <property type="entry name" value="Znf_TTF"/>
</dbReference>
<dbReference type="PANTHER" id="PTHR45749">
    <property type="match status" value="1"/>
</dbReference>
<sequence length="370" mass="43195">MQKRNILHYFDKRDDNESSSRPNSPCDVHTSNSKYPPKTKRSKTQNDDTQTLSHINTSHYERDPGKHIPIWQYPVDKQDEIRRAYVDMGPFQPTYDYPLNPCGSQSRRFQQSWFIKFPWIEYSVENNSVFCFPCYLFDSPTSRYHTFTVEGFQNWKRVGGDQCPLAKHAKEDHNSLHHIAMQKWDHLKNPSLYIDKMINKQSSQVIMRNRLLLKTSIESVKWLAMQGCAFRGNDESINSANRGNFIDMVMLQARVNKDIAEVFLHNVAQNAKYTSPKIQQELLKILADNVRGKIRVEIGDAKFCILVDEAVDESNKEQMAIILRYVDEAGFIRERFFEVICVDDTSALTLKREICIVLNRYNLLIENLRG</sequence>
<evidence type="ECO:0000313" key="3">
    <source>
        <dbReference type="EMBL" id="KAK3211682.1"/>
    </source>
</evidence>
<dbReference type="AlphaFoldDB" id="A0AAE0AE94"/>
<evidence type="ECO:0000256" key="1">
    <source>
        <dbReference type="SAM" id="MobiDB-lite"/>
    </source>
</evidence>
<comment type="caution">
    <text evidence="3">The sequence shown here is derived from an EMBL/GenBank/DDBJ whole genome shotgun (WGS) entry which is preliminary data.</text>
</comment>
<feature type="region of interest" description="Disordered" evidence="1">
    <location>
        <begin position="1"/>
        <end position="61"/>
    </location>
</feature>
<reference evidence="3" key="1">
    <citation type="journal article" date="2023" name="Plant J.">
        <title>Genome sequences and population genomics provide insights into the demographic history, inbreeding, and mutation load of two 'living fossil' tree species of Dipteronia.</title>
        <authorList>
            <person name="Feng Y."/>
            <person name="Comes H.P."/>
            <person name="Chen J."/>
            <person name="Zhu S."/>
            <person name="Lu R."/>
            <person name="Zhang X."/>
            <person name="Li P."/>
            <person name="Qiu J."/>
            <person name="Olsen K.M."/>
            <person name="Qiu Y."/>
        </authorList>
    </citation>
    <scope>NUCLEOTIDE SEQUENCE</scope>
    <source>
        <strain evidence="3">NBL</strain>
    </source>
</reference>
<dbReference type="PANTHER" id="PTHR45749:SF26">
    <property type="entry name" value="ZINC FINGER MYM-TYPE PROTEIN 1-LIKE"/>
    <property type="match status" value="1"/>
</dbReference>
<organism evidence="3 4">
    <name type="scientific">Dipteronia sinensis</name>
    <dbReference type="NCBI Taxonomy" id="43782"/>
    <lineage>
        <taxon>Eukaryota</taxon>
        <taxon>Viridiplantae</taxon>
        <taxon>Streptophyta</taxon>
        <taxon>Embryophyta</taxon>
        <taxon>Tracheophyta</taxon>
        <taxon>Spermatophyta</taxon>
        <taxon>Magnoliopsida</taxon>
        <taxon>eudicotyledons</taxon>
        <taxon>Gunneridae</taxon>
        <taxon>Pentapetalae</taxon>
        <taxon>rosids</taxon>
        <taxon>malvids</taxon>
        <taxon>Sapindales</taxon>
        <taxon>Sapindaceae</taxon>
        <taxon>Hippocastanoideae</taxon>
        <taxon>Acereae</taxon>
        <taxon>Dipteronia</taxon>
    </lineage>
</organism>
<dbReference type="EMBL" id="JANJYJ010000005">
    <property type="protein sequence ID" value="KAK3211682.1"/>
    <property type="molecule type" value="Genomic_DNA"/>
</dbReference>
<evidence type="ECO:0000259" key="2">
    <source>
        <dbReference type="SMART" id="SM00597"/>
    </source>
</evidence>
<accession>A0AAE0AE94</accession>
<keyword evidence="4" id="KW-1185">Reference proteome</keyword>
<proteinExistence type="predicted"/>
<dbReference type="InterPro" id="IPR025398">
    <property type="entry name" value="DUF4371"/>
</dbReference>
<protein>
    <recommendedName>
        <fullName evidence="2">TTF-type domain-containing protein</fullName>
    </recommendedName>
</protein>
<feature type="domain" description="TTF-type" evidence="2">
    <location>
        <begin position="105"/>
        <end position="196"/>
    </location>
</feature>
<feature type="compositionally biased region" description="Polar residues" evidence="1">
    <location>
        <begin position="19"/>
        <end position="34"/>
    </location>
</feature>
<feature type="compositionally biased region" description="Basic and acidic residues" evidence="1">
    <location>
        <begin position="9"/>
        <end position="18"/>
    </location>
</feature>
<dbReference type="SMART" id="SM00597">
    <property type="entry name" value="ZnF_TTF"/>
    <property type="match status" value="1"/>
</dbReference>
<name>A0AAE0AE94_9ROSI</name>